<keyword evidence="7" id="KW-0963">Cytoplasm</keyword>
<evidence type="ECO:0000256" key="11">
    <source>
        <dbReference type="ARBA" id="ARBA00042605"/>
    </source>
</evidence>
<dbReference type="GO" id="GO:0006567">
    <property type="term" value="P:L-threonine catabolic process"/>
    <property type="evidence" value="ECO:0007669"/>
    <property type="project" value="TreeGrafter"/>
</dbReference>
<dbReference type="FunFam" id="3.40.50.1100:FF:000040">
    <property type="entry name" value="L-serine dehydratase, putative"/>
    <property type="match status" value="1"/>
</dbReference>
<dbReference type="InterPro" id="IPR001926">
    <property type="entry name" value="TrpB-like_PALP"/>
</dbReference>
<dbReference type="InterPro" id="IPR000634">
    <property type="entry name" value="Ser/Thr_deHydtase_PyrdxlP-BS"/>
</dbReference>
<dbReference type="Proteomes" id="UP000770661">
    <property type="component" value="Unassembled WGS sequence"/>
</dbReference>
<dbReference type="GO" id="GO:0006094">
    <property type="term" value="P:gluconeogenesis"/>
    <property type="evidence" value="ECO:0007669"/>
    <property type="project" value="UniProtKB-KW"/>
</dbReference>
<dbReference type="Pfam" id="PF00291">
    <property type="entry name" value="PALP"/>
    <property type="match status" value="1"/>
</dbReference>
<evidence type="ECO:0000256" key="6">
    <source>
        <dbReference type="ARBA" id="ARBA00022432"/>
    </source>
</evidence>
<comment type="cofactor">
    <cofactor evidence="1">
        <name>pyridoxal 5'-phosphate</name>
        <dbReference type="ChEBI" id="CHEBI:597326"/>
    </cofactor>
</comment>
<dbReference type="OrthoDB" id="4418812at2759"/>
<evidence type="ECO:0000256" key="1">
    <source>
        <dbReference type="ARBA" id="ARBA00001933"/>
    </source>
</evidence>
<keyword evidence="15" id="KW-1185">Reference proteome</keyword>
<dbReference type="PANTHER" id="PTHR48078:SF2">
    <property type="entry name" value="CATABOLIC L-SERINE_THREONINE DEHYDRATASE"/>
    <property type="match status" value="1"/>
</dbReference>
<reference evidence="14" key="1">
    <citation type="submission" date="2020-07" db="EMBL/GenBank/DDBJ databases">
        <title>The High-quality genome of the commercially important snow crab, Chionoecetes opilio.</title>
        <authorList>
            <person name="Jeong J.-H."/>
            <person name="Ryu S."/>
        </authorList>
    </citation>
    <scope>NUCLEOTIDE SEQUENCE</scope>
    <source>
        <strain evidence="14">MADBK_172401_WGS</strain>
        <tissue evidence="14">Digestive gland</tissue>
    </source>
</reference>
<dbReference type="PROSITE" id="PS00165">
    <property type="entry name" value="DEHYDRATASE_SER_THR"/>
    <property type="match status" value="1"/>
</dbReference>
<dbReference type="InterPro" id="IPR036052">
    <property type="entry name" value="TrpB-like_PALP_sf"/>
</dbReference>
<evidence type="ECO:0000256" key="5">
    <source>
        <dbReference type="ARBA" id="ARBA00012093"/>
    </source>
</evidence>
<keyword evidence="6" id="KW-0312">Gluconeogenesis</keyword>
<evidence type="ECO:0000256" key="7">
    <source>
        <dbReference type="ARBA" id="ARBA00022490"/>
    </source>
</evidence>
<dbReference type="GO" id="GO:0003941">
    <property type="term" value="F:L-serine ammonia-lyase activity"/>
    <property type="evidence" value="ECO:0007669"/>
    <property type="project" value="UniProtKB-EC"/>
</dbReference>
<dbReference type="InterPro" id="IPR050147">
    <property type="entry name" value="Ser/Thr_Dehydratase"/>
</dbReference>
<comment type="subcellular location">
    <subcellularLocation>
        <location evidence="2">Cytoplasm</location>
    </subcellularLocation>
</comment>
<dbReference type="Gene3D" id="3.40.50.1100">
    <property type="match status" value="2"/>
</dbReference>
<comment type="similarity">
    <text evidence="4">Belongs to the serine/threonine dehydratase family.</text>
</comment>
<dbReference type="AlphaFoldDB" id="A0A8J4Y2M1"/>
<evidence type="ECO:0000256" key="3">
    <source>
        <dbReference type="ARBA" id="ARBA00004742"/>
    </source>
</evidence>
<dbReference type="GO" id="GO:0004794">
    <property type="term" value="F:threonine deaminase activity"/>
    <property type="evidence" value="ECO:0007669"/>
    <property type="project" value="TreeGrafter"/>
</dbReference>
<keyword evidence="9" id="KW-0456">Lyase</keyword>
<dbReference type="GO" id="GO:0030170">
    <property type="term" value="F:pyridoxal phosphate binding"/>
    <property type="evidence" value="ECO:0007669"/>
    <property type="project" value="InterPro"/>
</dbReference>
<name>A0A8J4Y2M1_CHIOP</name>
<dbReference type="GO" id="GO:0005737">
    <property type="term" value="C:cytoplasm"/>
    <property type="evidence" value="ECO:0007669"/>
    <property type="project" value="UniProtKB-SubCell"/>
</dbReference>
<evidence type="ECO:0000256" key="8">
    <source>
        <dbReference type="ARBA" id="ARBA00022898"/>
    </source>
</evidence>
<organism evidence="14 15">
    <name type="scientific">Chionoecetes opilio</name>
    <name type="common">Atlantic snow crab</name>
    <name type="synonym">Cancer opilio</name>
    <dbReference type="NCBI Taxonomy" id="41210"/>
    <lineage>
        <taxon>Eukaryota</taxon>
        <taxon>Metazoa</taxon>
        <taxon>Ecdysozoa</taxon>
        <taxon>Arthropoda</taxon>
        <taxon>Crustacea</taxon>
        <taxon>Multicrustacea</taxon>
        <taxon>Malacostraca</taxon>
        <taxon>Eumalacostraca</taxon>
        <taxon>Eucarida</taxon>
        <taxon>Decapoda</taxon>
        <taxon>Pleocyemata</taxon>
        <taxon>Brachyura</taxon>
        <taxon>Eubrachyura</taxon>
        <taxon>Majoidea</taxon>
        <taxon>Majidae</taxon>
        <taxon>Chionoecetes</taxon>
    </lineage>
</organism>
<dbReference type="SUPFAM" id="SSF53686">
    <property type="entry name" value="Tryptophan synthase beta subunit-like PLP-dependent enzymes"/>
    <property type="match status" value="1"/>
</dbReference>
<evidence type="ECO:0000256" key="9">
    <source>
        <dbReference type="ARBA" id="ARBA00023239"/>
    </source>
</evidence>
<protein>
    <recommendedName>
        <fullName evidence="5">L-serine ammonia-lyase</fullName>
        <ecNumber evidence="5">4.3.1.17</ecNumber>
    </recommendedName>
    <alternativeName>
        <fullName evidence="10">L-serine deaminase</fullName>
    </alternativeName>
    <alternativeName>
        <fullName evidence="11">L-threonine dehydratase</fullName>
    </alternativeName>
</protein>
<evidence type="ECO:0000256" key="10">
    <source>
        <dbReference type="ARBA" id="ARBA00041766"/>
    </source>
</evidence>
<evidence type="ECO:0000259" key="13">
    <source>
        <dbReference type="Pfam" id="PF00291"/>
    </source>
</evidence>
<dbReference type="EMBL" id="JACEEZ010019650">
    <property type="protein sequence ID" value="KAG0715511.1"/>
    <property type="molecule type" value="Genomic_DNA"/>
</dbReference>
<accession>A0A8J4Y2M1</accession>
<dbReference type="PANTHER" id="PTHR48078">
    <property type="entry name" value="THREONINE DEHYDRATASE, MITOCHONDRIAL-RELATED"/>
    <property type="match status" value="1"/>
</dbReference>
<dbReference type="GO" id="GO:0006565">
    <property type="term" value="P:L-serine catabolic process"/>
    <property type="evidence" value="ECO:0007669"/>
    <property type="project" value="TreeGrafter"/>
</dbReference>
<keyword evidence="8" id="KW-0663">Pyridoxal phosphate</keyword>
<gene>
    <name evidence="14" type="primary">Sdsl</name>
    <name evidence="14" type="ORF">GWK47_001295</name>
</gene>
<dbReference type="GO" id="GO:0009097">
    <property type="term" value="P:isoleucine biosynthetic process"/>
    <property type="evidence" value="ECO:0007669"/>
    <property type="project" value="TreeGrafter"/>
</dbReference>
<sequence length="323" mass="34382">MSAVKSSPLHTLSPLTPSNELSDVCGHQAVLKLENIQPSGSFKIRGIGHYIQKSIERGCDRVVSSSGGNAGMAAAYSSKIMGIPATIVIPKSTPSFMISKLRQEKADVIVHGEVWDMAHKKAITLAENKKCCLVHPFDHPDIWEGHSTIVDEILEQSTETPAAIVVSVGGGGLLCGILRGLHRHGATDIPVVAMETEGAHCLRAALDAGKPVSIGEITSIAKTLGALCVTQGVFDLKQGIQLSSHVISDKQAVEACINFADHHRMLVEPSCGAALAAGYSGLIQELRESNLIQKKGPVVFVVCGGNIVSIDQLMDWKKQFKID</sequence>
<evidence type="ECO:0000313" key="14">
    <source>
        <dbReference type="EMBL" id="KAG0715511.1"/>
    </source>
</evidence>
<dbReference type="EC" id="4.3.1.17" evidence="5"/>
<evidence type="ECO:0000256" key="4">
    <source>
        <dbReference type="ARBA" id="ARBA00010869"/>
    </source>
</evidence>
<comment type="pathway">
    <text evidence="3">Carbohydrate biosynthesis; gluconeogenesis.</text>
</comment>
<feature type="domain" description="Tryptophan synthase beta chain-like PALP" evidence="13">
    <location>
        <begin position="11"/>
        <end position="304"/>
    </location>
</feature>
<comment type="caution">
    <text evidence="14">The sequence shown here is derived from an EMBL/GenBank/DDBJ whole genome shotgun (WGS) entry which is preliminary data.</text>
</comment>
<proteinExistence type="inferred from homology"/>
<evidence type="ECO:0000256" key="12">
    <source>
        <dbReference type="ARBA" id="ARBA00049406"/>
    </source>
</evidence>
<comment type="catalytic activity">
    <reaction evidence="12">
        <text>L-serine = pyruvate + NH4(+)</text>
        <dbReference type="Rhea" id="RHEA:19169"/>
        <dbReference type="ChEBI" id="CHEBI:15361"/>
        <dbReference type="ChEBI" id="CHEBI:28938"/>
        <dbReference type="ChEBI" id="CHEBI:33384"/>
        <dbReference type="EC" id="4.3.1.17"/>
    </reaction>
</comment>
<evidence type="ECO:0000256" key="2">
    <source>
        <dbReference type="ARBA" id="ARBA00004496"/>
    </source>
</evidence>
<evidence type="ECO:0000313" key="15">
    <source>
        <dbReference type="Proteomes" id="UP000770661"/>
    </source>
</evidence>